<feature type="signal peptide" evidence="1">
    <location>
        <begin position="1"/>
        <end position="29"/>
    </location>
</feature>
<keyword evidence="1" id="KW-0732">Signal</keyword>
<accession>A0A368LG09</accession>
<dbReference type="Proteomes" id="UP000252479">
    <property type="component" value="Unassembled WGS sequence"/>
</dbReference>
<name>A0A368LG09_9VIBR</name>
<comment type="caution">
    <text evidence="2">The sequence shown here is derived from an EMBL/GenBank/DDBJ whole genome shotgun (WGS) entry which is preliminary data.</text>
</comment>
<reference evidence="2 3" key="1">
    <citation type="journal article" date="2017" name="Elife">
        <title>Extensive horizontal gene transfer in cheese-associated bacteria.</title>
        <authorList>
            <person name="Bonham K.S."/>
            <person name="Wolfe B.E."/>
            <person name="Dutton R.J."/>
        </authorList>
    </citation>
    <scope>NUCLEOTIDE SEQUENCE [LARGE SCALE GENOMIC DNA]</scope>
    <source>
        <strain evidence="2 3">JB196</strain>
    </source>
</reference>
<evidence type="ECO:0000256" key="1">
    <source>
        <dbReference type="SAM" id="SignalP"/>
    </source>
</evidence>
<evidence type="ECO:0000313" key="3">
    <source>
        <dbReference type="Proteomes" id="UP000252479"/>
    </source>
</evidence>
<feature type="chain" id="PRO_5016570859" evidence="1">
    <location>
        <begin position="30"/>
        <end position="476"/>
    </location>
</feature>
<protein>
    <submittedName>
        <fullName evidence="2">Conjugal transfer protein TraH</fullName>
    </submittedName>
</protein>
<evidence type="ECO:0000313" key="2">
    <source>
        <dbReference type="EMBL" id="RCS68739.1"/>
    </source>
</evidence>
<dbReference type="AlphaFoldDB" id="A0A368LG09"/>
<proteinExistence type="predicted"/>
<gene>
    <name evidence="2" type="ORF">CIK83_17470</name>
</gene>
<organism evidence="2 3">
    <name type="scientific">Vibrio casei</name>
    <dbReference type="NCBI Taxonomy" id="673372"/>
    <lineage>
        <taxon>Bacteria</taxon>
        <taxon>Pseudomonadati</taxon>
        <taxon>Pseudomonadota</taxon>
        <taxon>Gammaproteobacteria</taxon>
        <taxon>Vibrionales</taxon>
        <taxon>Vibrionaceae</taxon>
        <taxon>Vibrio</taxon>
    </lineage>
</organism>
<dbReference type="Pfam" id="PF06122">
    <property type="entry name" value="TraH"/>
    <property type="match status" value="1"/>
</dbReference>
<dbReference type="EMBL" id="QPGL01000004">
    <property type="protein sequence ID" value="RCS68739.1"/>
    <property type="molecule type" value="Genomic_DNA"/>
</dbReference>
<dbReference type="InterPro" id="IPR010927">
    <property type="entry name" value="T4SS_TraH"/>
</dbReference>
<keyword evidence="3" id="KW-1185">Reference proteome</keyword>
<sequence length="476" mass="52104">MYWNKRMKKTAVAVTFAVSALTFPSLSHAGLQDELDSIFSSMSNTTSPGVFKTQRRGVLSGGRYTEKTKIFNENLISFAPPSWKGGCGGIDMFNGSFSFVSSEQIVQLLRQVAANAKGYAFQLALDNVCPDCSKHIESFQKKIQALNQHLGNSCQLAQGIVNDVTSAYEMKGKTDASITATGKGLVKDVFSSREEVESGQSPESMLGEDELLKSELIGNIVWQQLKRQNAKSWFTYGDESLLETMMSLTGTIIKMPPEVDPTHVGDPADAEKIMPLITKPAKPDLLGSILDGGSVKVYKCDTSDKCFNPTDVTITLKGLGKQVEDMLLGTNSNPGIITKYARNQGTLTDKEKAFVSNLPSGAGTIVRNLAILSEDAARIFALKASNAIALTMVYTTTEELFRAVTLVVSQSKSPHQNTAFELISNSQRKVRSDFMELRSQHGDVAFLIEHYNTLLNNIRKQRYTLSSLTTNKASQE</sequence>